<feature type="domain" description="N-acetyltransferase" evidence="1">
    <location>
        <begin position="11"/>
        <end position="179"/>
    </location>
</feature>
<dbReference type="EMBL" id="SHNN01000003">
    <property type="protein sequence ID" value="MCX2982334.1"/>
    <property type="molecule type" value="Genomic_DNA"/>
</dbReference>
<evidence type="ECO:0000313" key="2">
    <source>
        <dbReference type="EMBL" id="MCX2982334.1"/>
    </source>
</evidence>
<dbReference type="SUPFAM" id="SSF55729">
    <property type="entry name" value="Acyl-CoA N-acyltransferases (Nat)"/>
    <property type="match status" value="1"/>
</dbReference>
<comment type="caution">
    <text evidence="2">The sequence shown here is derived from an EMBL/GenBank/DDBJ whole genome shotgun (WGS) entry which is preliminary data.</text>
</comment>
<dbReference type="Proteomes" id="UP001143362">
    <property type="component" value="Unassembled WGS sequence"/>
</dbReference>
<protein>
    <submittedName>
        <fullName evidence="2">N-acetyltransferase</fullName>
    </submittedName>
</protein>
<dbReference type="InterPro" id="IPR051531">
    <property type="entry name" value="N-acetyltransferase"/>
</dbReference>
<dbReference type="PANTHER" id="PTHR43792">
    <property type="entry name" value="GNAT FAMILY, PUTATIVE (AFU_ORTHOLOGUE AFUA_3G00765)-RELATED-RELATED"/>
    <property type="match status" value="1"/>
</dbReference>
<keyword evidence="3" id="KW-1185">Reference proteome</keyword>
<sequence>MAVRQLSTPRLLLRQWRVNDYDAFARLNADSEVMRYFPQPLSRQQSDQLAQRAADHISRHGWGLWALEERQSGHFIGFTGLTPIATELAFSPAIEIGWRLARPFWGKGLATEAALQALRFGFEELGLDTIVSFTALSNQPSIAVMARLGMSNTHSNFQHSLVAADDPLCEHVLYRLTRNEWASSQ</sequence>
<proteinExistence type="predicted"/>
<evidence type="ECO:0000313" key="3">
    <source>
        <dbReference type="Proteomes" id="UP001143362"/>
    </source>
</evidence>
<organism evidence="2 3">
    <name type="scientific">Candidatus Litorirhabdus singularis</name>
    <dbReference type="NCBI Taxonomy" id="2518993"/>
    <lineage>
        <taxon>Bacteria</taxon>
        <taxon>Pseudomonadati</taxon>
        <taxon>Pseudomonadota</taxon>
        <taxon>Gammaproteobacteria</taxon>
        <taxon>Cellvibrionales</taxon>
        <taxon>Halieaceae</taxon>
        <taxon>Candidatus Litorirhabdus</taxon>
    </lineage>
</organism>
<accession>A0ABT3TLP4</accession>
<reference evidence="2" key="1">
    <citation type="submission" date="2019-02" db="EMBL/GenBank/DDBJ databases">
        <authorList>
            <person name="Li S.-H."/>
        </authorList>
    </citation>
    <scope>NUCLEOTIDE SEQUENCE</scope>
    <source>
        <strain evidence="2">IMCC14734</strain>
    </source>
</reference>
<name>A0ABT3TLP4_9GAMM</name>
<dbReference type="PROSITE" id="PS51186">
    <property type="entry name" value="GNAT"/>
    <property type="match status" value="1"/>
</dbReference>
<dbReference type="Pfam" id="PF13302">
    <property type="entry name" value="Acetyltransf_3"/>
    <property type="match status" value="1"/>
</dbReference>
<dbReference type="InterPro" id="IPR016181">
    <property type="entry name" value="Acyl_CoA_acyltransferase"/>
</dbReference>
<dbReference type="PANTHER" id="PTHR43792:SF1">
    <property type="entry name" value="N-ACETYLTRANSFERASE DOMAIN-CONTAINING PROTEIN"/>
    <property type="match status" value="1"/>
</dbReference>
<dbReference type="Gene3D" id="3.40.630.30">
    <property type="match status" value="1"/>
</dbReference>
<dbReference type="InterPro" id="IPR000182">
    <property type="entry name" value="GNAT_dom"/>
</dbReference>
<gene>
    <name evidence="2" type="ORF">EYC98_15835</name>
</gene>
<evidence type="ECO:0000259" key="1">
    <source>
        <dbReference type="PROSITE" id="PS51186"/>
    </source>
</evidence>